<feature type="compositionally biased region" description="Low complexity" evidence="1">
    <location>
        <begin position="222"/>
        <end position="238"/>
    </location>
</feature>
<sequence length="264" mass="29171">MQFLVLFGICVQISYVLSTADVKSGANPNTIPVTPRPEMYYVEPSEQPHTNYIPVQVIPKPIFLPQQPATMLIIAQPTYMPQHLLYGNPGTPQHQLLNYFHTNPQAKYQLLYGSQPSPTVQSFVNQNAIGPSTLGSYEVLPHPLLNQFQQTSPTQFTYGSNANQFVPPPLQLNQISQLAHQSSQQFGTPIRSVPPIITGFENFTPEQQSQIKAQLRAHLGSPLATTATIPTTTTQSTQKSEDKNTPSTASYSPAVMYRGQYTKG</sequence>
<dbReference type="EMBL" id="JAVRBK010000005">
    <property type="protein sequence ID" value="KAK5643109.1"/>
    <property type="molecule type" value="Genomic_DNA"/>
</dbReference>
<evidence type="ECO:0000313" key="4">
    <source>
        <dbReference type="Proteomes" id="UP001329430"/>
    </source>
</evidence>
<protein>
    <submittedName>
        <fullName evidence="3">Uncharacterized protein</fullName>
    </submittedName>
</protein>
<gene>
    <name evidence="3" type="ORF">RI129_006954</name>
</gene>
<proteinExistence type="predicted"/>
<keyword evidence="4" id="KW-1185">Reference proteome</keyword>
<organism evidence="3 4">
    <name type="scientific">Pyrocoelia pectoralis</name>
    <dbReference type="NCBI Taxonomy" id="417401"/>
    <lineage>
        <taxon>Eukaryota</taxon>
        <taxon>Metazoa</taxon>
        <taxon>Ecdysozoa</taxon>
        <taxon>Arthropoda</taxon>
        <taxon>Hexapoda</taxon>
        <taxon>Insecta</taxon>
        <taxon>Pterygota</taxon>
        <taxon>Neoptera</taxon>
        <taxon>Endopterygota</taxon>
        <taxon>Coleoptera</taxon>
        <taxon>Polyphaga</taxon>
        <taxon>Elateriformia</taxon>
        <taxon>Elateroidea</taxon>
        <taxon>Lampyridae</taxon>
        <taxon>Lampyrinae</taxon>
        <taxon>Pyrocoelia</taxon>
    </lineage>
</organism>
<feature type="region of interest" description="Disordered" evidence="1">
    <location>
        <begin position="222"/>
        <end position="264"/>
    </location>
</feature>
<name>A0AAN7VFN9_9COLE</name>
<dbReference type="Proteomes" id="UP001329430">
    <property type="component" value="Chromosome 5"/>
</dbReference>
<feature type="chain" id="PRO_5042848447" evidence="2">
    <location>
        <begin position="19"/>
        <end position="264"/>
    </location>
</feature>
<evidence type="ECO:0000313" key="3">
    <source>
        <dbReference type="EMBL" id="KAK5643109.1"/>
    </source>
</evidence>
<reference evidence="3 4" key="1">
    <citation type="journal article" date="2024" name="Insects">
        <title>An Improved Chromosome-Level Genome Assembly of the Firefly Pyrocoelia pectoralis.</title>
        <authorList>
            <person name="Fu X."/>
            <person name="Meyer-Rochow V.B."/>
            <person name="Ballantyne L."/>
            <person name="Zhu X."/>
        </authorList>
    </citation>
    <scope>NUCLEOTIDE SEQUENCE [LARGE SCALE GENOMIC DNA]</scope>
    <source>
        <strain evidence="3">XCY_ONT2</strain>
    </source>
</reference>
<evidence type="ECO:0000256" key="1">
    <source>
        <dbReference type="SAM" id="MobiDB-lite"/>
    </source>
</evidence>
<dbReference type="AlphaFoldDB" id="A0AAN7VFN9"/>
<feature type="signal peptide" evidence="2">
    <location>
        <begin position="1"/>
        <end position="18"/>
    </location>
</feature>
<accession>A0AAN7VFN9</accession>
<keyword evidence="2" id="KW-0732">Signal</keyword>
<evidence type="ECO:0000256" key="2">
    <source>
        <dbReference type="SAM" id="SignalP"/>
    </source>
</evidence>
<comment type="caution">
    <text evidence="3">The sequence shown here is derived from an EMBL/GenBank/DDBJ whole genome shotgun (WGS) entry which is preliminary data.</text>
</comment>